<evidence type="ECO:0000259" key="1">
    <source>
        <dbReference type="Pfam" id="PF03050"/>
    </source>
</evidence>
<dbReference type="PATRIC" id="fig|160490.10.peg.113"/>
<evidence type="ECO:0000259" key="2">
    <source>
        <dbReference type="Pfam" id="PF13005"/>
    </source>
</evidence>
<sequence>MTRTNYQKKRMTCPVETEDITYRRKKIKGRRQAILAQFEPELVHHELIGDSCTCPDCHGTLTEIGSVVQRQELVFIPAQLKRINHVQHAYKCQTCSDNSLSDKIIKAPVPKAPLAHSLGSASIIAHTVHQKFTLKVPNYRQEEDWNKLGLSISRKEIANWHIKSSQYYFEPLYDLLRDILLSQEVIHADETSYRVLESDTQLTYYWTFLSGKHEKKGITLYHHDKRRSGLVTQEVLGDYSGYVHCDMHGAYRQLEHAKLVGCWAHVRRKFFEATPKQADKTSLGRKGLVYCDKLFALEAEWCELPPQERLVKRKEILTPLMTTFFDWCREQVVLSGSKLGLAIAYSLKHERTFRTVLEDGHIVLSNNMAERAIKSLVMGRKNWLFSQSFEGAKAAAIIMSLLETAKRHGLNSEKYISYLLDRLPNEETLAKREVLEAYLPWAKKVQTNCQ</sequence>
<dbReference type="OMA" id="FHAWCET"/>
<dbReference type="PANTHER" id="PTHR33678">
    <property type="entry name" value="BLL1576 PROTEIN"/>
    <property type="match status" value="1"/>
</dbReference>
<dbReference type="HOGENOM" id="CLU_023034_0_2_9"/>
<feature type="domain" description="Transposase IS66 C-terminal" evidence="3">
    <location>
        <begin position="400"/>
        <end position="441"/>
    </location>
</feature>
<dbReference type="Pfam" id="PF13817">
    <property type="entry name" value="DDE_Tnp_IS66_C"/>
    <property type="match status" value="1"/>
</dbReference>
<dbReference type="KEGG" id="spy:SPy_0131"/>
<dbReference type="InterPro" id="IPR004291">
    <property type="entry name" value="Transposase_IS66_central"/>
</dbReference>
<name>Q9A1R9_STRP1</name>
<evidence type="ECO:0000313" key="5">
    <source>
        <dbReference type="Proteomes" id="UP000000750"/>
    </source>
</evidence>
<accession>Q9A1R9</accession>
<proteinExistence type="predicted"/>
<dbReference type="AlphaFoldDB" id="Q9A1R9"/>
<gene>
    <name evidence="4" type="ordered locus">SPy_0131</name>
</gene>
<reference evidence="4 5" key="1">
    <citation type="journal article" date="2001" name="Proc. Natl. Acad. Sci. U.S.A.">
        <title>Complete genome sequence of an M1 strain of Streptococcus pyogenes.</title>
        <authorList>
            <person name="Ferretti J.J."/>
            <person name="McShan W.M."/>
            <person name="Adjic D."/>
            <person name="Savic D."/>
            <person name="Savic G."/>
            <person name="Lyon K."/>
            <person name="Primeaux C."/>
            <person name="Sezate S.S."/>
            <person name="Surorov A.N."/>
            <person name="Kenton S."/>
            <person name="Lai H."/>
            <person name="Lin S."/>
            <person name="Qian Y."/>
            <person name="Jia H.G."/>
            <person name="Najar F.Z."/>
            <person name="Ren Q."/>
            <person name="Zhu H."/>
            <person name="Song L."/>
            <person name="White J."/>
            <person name="Yuan X."/>
            <person name="Clifton S.W."/>
            <person name="Roe B.A."/>
            <person name="McLaughlin R.E."/>
        </authorList>
    </citation>
    <scope>NUCLEOTIDE SEQUENCE [LARGE SCALE GENOMIC DNA]</scope>
    <source>
        <strain evidence="5">ATCC 700294 / SF370 / Serotype M1</strain>
    </source>
</reference>
<dbReference type="InterPro" id="IPR052344">
    <property type="entry name" value="Transposase-related"/>
</dbReference>
<evidence type="ECO:0000313" key="4">
    <source>
        <dbReference type="EMBL" id="AAK33241.1"/>
    </source>
</evidence>
<dbReference type="InterPro" id="IPR039552">
    <property type="entry name" value="IS66_C"/>
</dbReference>
<dbReference type="InterPro" id="IPR024474">
    <property type="entry name" value="Znf_dom_IS66"/>
</dbReference>
<feature type="domain" description="Transposase IS66 zinc-finger binding" evidence="2">
    <location>
        <begin position="52"/>
        <end position="95"/>
    </location>
</feature>
<feature type="domain" description="Transposase IS66 central" evidence="1">
    <location>
        <begin position="117"/>
        <end position="393"/>
    </location>
</feature>
<protein>
    <recommendedName>
        <fullName evidence="6">Transposase</fullName>
    </recommendedName>
</protein>
<dbReference type="Pfam" id="PF03050">
    <property type="entry name" value="DDE_Tnp_IS66"/>
    <property type="match status" value="1"/>
</dbReference>
<dbReference type="PANTHER" id="PTHR33678:SF1">
    <property type="entry name" value="BLL1576 PROTEIN"/>
    <property type="match status" value="1"/>
</dbReference>
<keyword evidence="5" id="KW-1185">Reference proteome</keyword>
<dbReference type="Pfam" id="PF13005">
    <property type="entry name" value="zf-IS66"/>
    <property type="match status" value="1"/>
</dbReference>
<dbReference type="NCBIfam" id="NF033517">
    <property type="entry name" value="transpos_IS66"/>
    <property type="match status" value="1"/>
</dbReference>
<dbReference type="EMBL" id="AE004092">
    <property type="protein sequence ID" value="AAK33241.1"/>
    <property type="molecule type" value="Genomic_DNA"/>
</dbReference>
<dbReference type="Proteomes" id="UP000000750">
    <property type="component" value="Chromosome"/>
</dbReference>
<evidence type="ECO:0000259" key="3">
    <source>
        <dbReference type="Pfam" id="PF13817"/>
    </source>
</evidence>
<organism evidence="4 5">
    <name type="scientific">Streptococcus pyogenes serotype M1</name>
    <dbReference type="NCBI Taxonomy" id="301447"/>
    <lineage>
        <taxon>Bacteria</taxon>
        <taxon>Bacillati</taxon>
        <taxon>Bacillota</taxon>
        <taxon>Bacilli</taxon>
        <taxon>Lactobacillales</taxon>
        <taxon>Streptococcaceae</taxon>
        <taxon>Streptococcus</taxon>
    </lineage>
</organism>
<evidence type="ECO:0008006" key="6">
    <source>
        <dbReference type="Google" id="ProtNLM"/>
    </source>
</evidence>